<feature type="compositionally biased region" description="Polar residues" evidence="1">
    <location>
        <begin position="856"/>
        <end position="870"/>
    </location>
</feature>
<feature type="domain" description="TraG N-terminal Proteobacteria" evidence="3">
    <location>
        <begin position="3"/>
        <end position="456"/>
    </location>
</feature>
<geneLocation type="plasmid" evidence="4 5">
    <name>pET45</name>
</geneLocation>
<reference evidence="4 5" key="1">
    <citation type="journal article" date="2008" name="Environ. Microbiol.">
        <title>The genome of Erwinia tasmaniensis strain Et1/99, a non-pathogenic bacterium in the genus Erwinia.</title>
        <authorList>
            <person name="Kube M."/>
            <person name="Migdoll A.M."/>
            <person name="Mueller I."/>
            <person name="Kuhl H."/>
            <person name="Beck A."/>
            <person name="Reinhardt R."/>
            <person name="Geider K."/>
        </authorList>
    </citation>
    <scope>NUCLEOTIDE SEQUENCE [LARGE SCALE GENOMIC DNA]</scope>
    <source>
        <strain evidence="5">DSM 17950 / CFBP 7177 / CIP 109463 / NCPPB 4357 / Et1/99</strain>
        <plasmid evidence="5">pET45</plasmid>
    </source>
</reference>
<proteinExistence type="predicted"/>
<feature type="compositionally biased region" description="Polar residues" evidence="1">
    <location>
        <begin position="833"/>
        <end position="847"/>
    </location>
</feature>
<name>B2VB20_ERWT9</name>
<dbReference type="KEGG" id="eta:ETA_pET450240"/>
<feature type="transmembrane region" description="Helical" evidence="2">
    <location>
        <begin position="56"/>
        <end position="75"/>
    </location>
</feature>
<evidence type="ECO:0000313" key="5">
    <source>
        <dbReference type="Proteomes" id="UP000001726"/>
    </source>
</evidence>
<dbReference type="RefSeq" id="WP_012443485.1">
    <property type="nucleotide sequence ID" value="NC_010699.1"/>
</dbReference>
<feature type="region of interest" description="Disordered" evidence="1">
    <location>
        <begin position="967"/>
        <end position="1006"/>
    </location>
</feature>
<evidence type="ECO:0000259" key="3">
    <source>
        <dbReference type="Pfam" id="PF07916"/>
    </source>
</evidence>
<feature type="transmembrane region" description="Helical" evidence="2">
    <location>
        <begin position="413"/>
        <end position="437"/>
    </location>
</feature>
<keyword evidence="2" id="KW-1133">Transmembrane helix</keyword>
<feature type="compositionally biased region" description="Polar residues" evidence="1">
    <location>
        <begin position="709"/>
        <end position="746"/>
    </location>
</feature>
<gene>
    <name evidence="4" type="primary">traG</name>
    <name evidence="4" type="ordered locus">ETA_pET450240</name>
</gene>
<evidence type="ECO:0000313" key="4">
    <source>
        <dbReference type="EMBL" id="CAO94968.1"/>
    </source>
</evidence>
<dbReference type="EMBL" id="CU468132">
    <property type="protein sequence ID" value="CAO94968.1"/>
    <property type="molecule type" value="Genomic_DNA"/>
</dbReference>
<accession>B2VB20</accession>
<feature type="transmembrane region" description="Helical" evidence="2">
    <location>
        <begin position="332"/>
        <end position="354"/>
    </location>
</feature>
<feature type="transmembrane region" description="Helical" evidence="2">
    <location>
        <begin position="374"/>
        <end position="392"/>
    </location>
</feature>
<dbReference type="InterPro" id="IPR012931">
    <property type="entry name" value="TraG_N_Proteobacteria"/>
</dbReference>
<dbReference type="AlphaFoldDB" id="B2VB20"/>
<feature type="compositionally biased region" description="Basic and acidic residues" evidence="1">
    <location>
        <begin position="675"/>
        <end position="705"/>
    </location>
</feature>
<dbReference type="HOGENOM" id="CLU_005197_0_0_6"/>
<evidence type="ECO:0000256" key="2">
    <source>
        <dbReference type="SAM" id="Phobius"/>
    </source>
</evidence>
<feature type="region of interest" description="Disordered" evidence="1">
    <location>
        <begin position="570"/>
        <end position="599"/>
    </location>
</feature>
<keyword evidence="4" id="KW-0614">Plasmid</keyword>
<feature type="region of interest" description="Disordered" evidence="1">
    <location>
        <begin position="927"/>
        <end position="947"/>
    </location>
</feature>
<feature type="compositionally biased region" description="Polar residues" evidence="1">
    <location>
        <begin position="876"/>
        <end position="891"/>
    </location>
</feature>
<evidence type="ECO:0000256" key="1">
    <source>
        <dbReference type="SAM" id="MobiDB-lite"/>
    </source>
</evidence>
<dbReference type="Proteomes" id="UP000001726">
    <property type="component" value="Plasmid pET45"/>
</dbReference>
<keyword evidence="5" id="KW-1185">Reference proteome</keyword>
<feature type="transmembrane region" description="Helical" evidence="2">
    <location>
        <begin position="32"/>
        <end position="49"/>
    </location>
</feature>
<feature type="region of interest" description="Disordered" evidence="1">
    <location>
        <begin position="658"/>
        <end position="746"/>
    </location>
</feature>
<feature type="region of interest" description="Disordered" evidence="1">
    <location>
        <begin position="811"/>
        <end position="911"/>
    </location>
</feature>
<dbReference type="Pfam" id="PF07916">
    <property type="entry name" value="TraG_N"/>
    <property type="match status" value="1"/>
</dbReference>
<keyword evidence="2" id="KW-0472">Membrane</keyword>
<protein>
    <submittedName>
        <fullName evidence="4">TraG protein</fullName>
    </submittedName>
</protein>
<keyword evidence="2" id="KW-0812">Transmembrane</keyword>
<organism evidence="4 5">
    <name type="scientific">Erwinia tasmaniensis (strain DSM 17950 / CFBP 7177 / CIP 109463 / NCPPB 4357 / Et1/99)</name>
    <dbReference type="NCBI Taxonomy" id="465817"/>
    <lineage>
        <taxon>Bacteria</taxon>
        <taxon>Pseudomonadati</taxon>
        <taxon>Pseudomonadota</taxon>
        <taxon>Gammaproteobacteria</taxon>
        <taxon>Enterobacterales</taxon>
        <taxon>Erwiniaceae</taxon>
        <taxon>Erwinia</taxon>
    </lineage>
</organism>
<sequence length="1006" mass="108497">MFTIYVTAAGDMWREAMNGTVAILGSGSFDRLIRIAGVFSVISVLMFWLKGRDFTAFIKWLAVFFIITIICLVPKRPVQIIDLSNQAAVYEVDNVPVVLGFISSFATTVGYAVASKFDEDISLPDALQYSKTGMAFGADLVVAQRDIPSYSFPVSDNLLAYMNKCAVPALLINNQYHVHDILEAQDISQVIFQNPSQIASMPYTDNSGNVTIITCFAAASQIQKALNSPLVTFQKELKSWTQRVFGTNSTASNQMNDYIQDSSQFFYGVGKSQTDILKKRILQTAVNRSVGTLAAEDRNDSLAEIIAEQQTAMKTNMQGKVEQHIGARYMPLLHSVLELILVCIFPLVIAISLVSHETFGLKTIMTYAGGWLYLQMWPIMFSLVNFVAMYSLKGHTVALSGGDSLSARYEIAGYYTDMAAVAGYLCLGAIPVLSYLITRGAAAVGSQVVGAVTGGAALASGASASLAEDGNWSFNNLSQDNVSANKWNTNADHREGMTTTQMSNGALTSTTADGSHVLDGTGAVSKLATNVNFASNMSDSLTQGARQASTQASSHLQGFNHATDTAYSQMNDLSHGTSRSNTASHGSEASDSVSQSQTASHVMDMAHNYAQRWGVSDKEAFNRMYSQADSDNYHADAGFQTSAGLEVAGNGGTVKAGAGVSAGRTYGETGITTKGSDRSSDHMQDMSATDRKDFRESLDTLKQARDYSGGNTAEAQTDGRSNRLESSLRTADSEYSQYTTSQTKANELSQQAQRAQTDSAGFNANMNQEFVNWARERGATDEQLTNVSQQTPLAAEFVRERFGQNMEVGHEQNMQQAMSQPVGKAFPAGGSNLGENFGTSGNANMPSGRSEFPAEGSSQSQHSGSVNQPQARGITSAASEPQGVSQHNAQEPSGRGEFPAEGSRQGQNFSDNNARLNAAAHGHEIPEMVSEPKPLNTAPSDTVGAQKKEIEKQQEMLKNSGEIRQHGFGDQLENNKQANKEPTINLPTMNTKEVLENAKRYSGYRR</sequence>
<dbReference type="NCBIfam" id="NF010295">
    <property type="entry name" value="PRK13735.1"/>
    <property type="match status" value="1"/>
</dbReference>
<feature type="compositionally biased region" description="Polar residues" evidence="1">
    <location>
        <begin position="972"/>
        <end position="991"/>
    </location>
</feature>